<dbReference type="PANTHER" id="PTHR30126:SF91">
    <property type="entry name" value="LYSR FAMILY TRANSCRIPTIONAL REGULATOR"/>
    <property type="match status" value="1"/>
</dbReference>
<sequence>MPSHDSLQAFVLSAELGSFSAAARQLGKAQSAISTAIANLEIDTGLTLFDRSSRSPTLTKEGETLLPHAKGILLGNREFMAKATSMSEDIEDSLTLAIEQGLNQSPVLDVLGRFVETFPHVSLEMLTTGPNDTATLLKEGRADLGLMTEQEGYPSGFHFHGVGHSVMVSVCRATHPLASLATVAHKDLRQYRQIVLRSRSRDTIGLIGELHYADPWYAESPRMIIDLLLHGLGWAELPLPVVHSLIASGELTELRYDFQHSDQIEGIDVVWTEQHALGRAGQWILDALLKVPQEEWRG</sequence>
<accession>A0A1X6YKY8</accession>
<dbReference type="RefSeq" id="WP_085804510.1">
    <property type="nucleotide sequence ID" value="NZ_FWFX01000002.1"/>
</dbReference>
<comment type="similarity">
    <text evidence="1">Belongs to the LysR transcriptional regulatory family.</text>
</comment>
<keyword evidence="3" id="KW-0238">DNA-binding</keyword>
<name>A0A1X6YKY8_9RHOB</name>
<keyword evidence="2" id="KW-0805">Transcription regulation</keyword>
<evidence type="ECO:0000313" key="7">
    <source>
        <dbReference type="Proteomes" id="UP000193061"/>
    </source>
</evidence>
<evidence type="ECO:0000259" key="5">
    <source>
        <dbReference type="PROSITE" id="PS50931"/>
    </source>
</evidence>
<dbReference type="Gene3D" id="1.10.10.10">
    <property type="entry name" value="Winged helix-like DNA-binding domain superfamily/Winged helix DNA-binding domain"/>
    <property type="match status" value="1"/>
</dbReference>
<dbReference type="InterPro" id="IPR036390">
    <property type="entry name" value="WH_DNA-bd_sf"/>
</dbReference>
<dbReference type="InterPro" id="IPR000847">
    <property type="entry name" value="LysR_HTH_N"/>
</dbReference>
<dbReference type="Pfam" id="PF00126">
    <property type="entry name" value="HTH_1"/>
    <property type="match status" value="1"/>
</dbReference>
<dbReference type="SUPFAM" id="SSF53850">
    <property type="entry name" value="Periplasmic binding protein-like II"/>
    <property type="match status" value="1"/>
</dbReference>
<dbReference type="PRINTS" id="PR00039">
    <property type="entry name" value="HTHLYSR"/>
</dbReference>
<organism evidence="6 7">
    <name type="scientific">Roseovarius albus</name>
    <dbReference type="NCBI Taxonomy" id="1247867"/>
    <lineage>
        <taxon>Bacteria</taxon>
        <taxon>Pseudomonadati</taxon>
        <taxon>Pseudomonadota</taxon>
        <taxon>Alphaproteobacteria</taxon>
        <taxon>Rhodobacterales</taxon>
        <taxon>Roseobacteraceae</taxon>
        <taxon>Roseovarius</taxon>
    </lineage>
</organism>
<dbReference type="GO" id="GO:0003700">
    <property type="term" value="F:DNA-binding transcription factor activity"/>
    <property type="evidence" value="ECO:0007669"/>
    <property type="project" value="InterPro"/>
</dbReference>
<dbReference type="FunFam" id="1.10.10.10:FF:000001">
    <property type="entry name" value="LysR family transcriptional regulator"/>
    <property type="match status" value="1"/>
</dbReference>
<evidence type="ECO:0000256" key="4">
    <source>
        <dbReference type="ARBA" id="ARBA00023163"/>
    </source>
</evidence>
<dbReference type="Proteomes" id="UP000193061">
    <property type="component" value="Unassembled WGS sequence"/>
</dbReference>
<evidence type="ECO:0000256" key="3">
    <source>
        <dbReference type="ARBA" id="ARBA00023125"/>
    </source>
</evidence>
<dbReference type="PROSITE" id="PS50931">
    <property type="entry name" value="HTH_LYSR"/>
    <property type="match status" value="1"/>
</dbReference>
<dbReference type="CDD" id="cd05466">
    <property type="entry name" value="PBP2_LTTR_substrate"/>
    <property type="match status" value="1"/>
</dbReference>
<dbReference type="InterPro" id="IPR036388">
    <property type="entry name" value="WH-like_DNA-bd_sf"/>
</dbReference>
<dbReference type="Gene3D" id="3.40.190.290">
    <property type="match status" value="1"/>
</dbReference>
<dbReference type="OrthoDB" id="8679465at2"/>
<dbReference type="PANTHER" id="PTHR30126">
    <property type="entry name" value="HTH-TYPE TRANSCRIPTIONAL REGULATOR"/>
    <property type="match status" value="1"/>
</dbReference>
<reference evidence="6 7" key="1">
    <citation type="submission" date="2017-03" db="EMBL/GenBank/DDBJ databases">
        <authorList>
            <person name="Afonso C.L."/>
            <person name="Miller P.J."/>
            <person name="Scott M.A."/>
            <person name="Spackman E."/>
            <person name="Goraichik I."/>
            <person name="Dimitrov K.M."/>
            <person name="Suarez D.L."/>
            <person name="Swayne D.E."/>
        </authorList>
    </citation>
    <scope>NUCLEOTIDE SEQUENCE [LARGE SCALE GENOMIC DNA]</scope>
    <source>
        <strain evidence="6 7">CECT 7450</strain>
    </source>
</reference>
<dbReference type="GO" id="GO:0000976">
    <property type="term" value="F:transcription cis-regulatory region binding"/>
    <property type="evidence" value="ECO:0007669"/>
    <property type="project" value="TreeGrafter"/>
</dbReference>
<dbReference type="InterPro" id="IPR005119">
    <property type="entry name" value="LysR_subst-bd"/>
</dbReference>
<dbReference type="AlphaFoldDB" id="A0A1X6YKY8"/>
<keyword evidence="7" id="KW-1185">Reference proteome</keyword>
<evidence type="ECO:0000313" key="6">
    <source>
        <dbReference type="EMBL" id="SLN24230.1"/>
    </source>
</evidence>
<dbReference type="SUPFAM" id="SSF46785">
    <property type="entry name" value="Winged helix' DNA-binding domain"/>
    <property type="match status" value="1"/>
</dbReference>
<keyword evidence="4" id="KW-0804">Transcription</keyword>
<protein>
    <submittedName>
        <fullName evidence="6">HTH-type transcriptional activator AllS</fullName>
    </submittedName>
</protein>
<evidence type="ECO:0000256" key="2">
    <source>
        <dbReference type="ARBA" id="ARBA00023015"/>
    </source>
</evidence>
<feature type="domain" description="HTH lysR-type" evidence="5">
    <location>
        <begin position="1"/>
        <end position="59"/>
    </location>
</feature>
<gene>
    <name evidence="6" type="primary">allS</name>
    <name evidence="6" type="ORF">ROA7450_00983</name>
</gene>
<evidence type="ECO:0000256" key="1">
    <source>
        <dbReference type="ARBA" id="ARBA00009437"/>
    </source>
</evidence>
<proteinExistence type="inferred from homology"/>
<dbReference type="Pfam" id="PF03466">
    <property type="entry name" value="LysR_substrate"/>
    <property type="match status" value="1"/>
</dbReference>
<dbReference type="EMBL" id="FWFX01000002">
    <property type="protein sequence ID" value="SLN24230.1"/>
    <property type="molecule type" value="Genomic_DNA"/>
</dbReference>